<evidence type="ECO:0000256" key="4">
    <source>
        <dbReference type="PROSITE-ProRule" id="PRU00175"/>
    </source>
</evidence>
<feature type="region of interest" description="Disordered" evidence="5">
    <location>
        <begin position="269"/>
        <end position="344"/>
    </location>
</feature>
<evidence type="ECO:0000256" key="5">
    <source>
        <dbReference type="SAM" id="MobiDB-lite"/>
    </source>
</evidence>
<accession>A0AA36CVU1</accession>
<dbReference type="InterPro" id="IPR001841">
    <property type="entry name" value="Znf_RING"/>
</dbReference>
<dbReference type="AlphaFoldDB" id="A0AA36CVU1"/>
<organism evidence="7 8">
    <name type="scientific">Mesorhabditis spiculigera</name>
    <dbReference type="NCBI Taxonomy" id="96644"/>
    <lineage>
        <taxon>Eukaryota</taxon>
        <taxon>Metazoa</taxon>
        <taxon>Ecdysozoa</taxon>
        <taxon>Nematoda</taxon>
        <taxon>Chromadorea</taxon>
        <taxon>Rhabditida</taxon>
        <taxon>Rhabditina</taxon>
        <taxon>Rhabditomorpha</taxon>
        <taxon>Rhabditoidea</taxon>
        <taxon>Rhabditidae</taxon>
        <taxon>Mesorhabditinae</taxon>
        <taxon>Mesorhabditis</taxon>
    </lineage>
</organism>
<gene>
    <name evidence="7" type="ORF">MSPICULIGERA_LOCUS14532</name>
</gene>
<dbReference type="PROSITE" id="PS50089">
    <property type="entry name" value="ZF_RING_2"/>
    <property type="match status" value="1"/>
</dbReference>
<protein>
    <recommendedName>
        <fullName evidence="6">RING-type domain-containing protein</fullName>
    </recommendedName>
</protein>
<dbReference type="Pfam" id="PF13445">
    <property type="entry name" value="zf-RING_UBOX"/>
    <property type="match status" value="1"/>
</dbReference>
<feature type="compositionally biased region" description="Polar residues" evidence="5">
    <location>
        <begin position="425"/>
        <end position="448"/>
    </location>
</feature>
<reference evidence="7" key="1">
    <citation type="submission" date="2023-06" db="EMBL/GenBank/DDBJ databases">
        <authorList>
            <person name="Delattre M."/>
        </authorList>
    </citation>
    <scope>NUCLEOTIDE SEQUENCE</scope>
    <source>
        <strain evidence="7">AF72</strain>
    </source>
</reference>
<keyword evidence="2 4" id="KW-0863">Zinc-finger</keyword>
<keyword evidence="8" id="KW-1185">Reference proteome</keyword>
<name>A0AA36CVU1_9BILA</name>
<evidence type="ECO:0000259" key="6">
    <source>
        <dbReference type="PROSITE" id="PS50089"/>
    </source>
</evidence>
<evidence type="ECO:0000313" key="8">
    <source>
        <dbReference type="Proteomes" id="UP001177023"/>
    </source>
</evidence>
<feature type="region of interest" description="Disordered" evidence="5">
    <location>
        <begin position="413"/>
        <end position="467"/>
    </location>
</feature>
<dbReference type="InterPro" id="IPR027370">
    <property type="entry name" value="Znf-RING_euk"/>
</dbReference>
<feature type="compositionally biased region" description="Basic and acidic residues" evidence="5">
    <location>
        <begin position="527"/>
        <end position="563"/>
    </location>
</feature>
<dbReference type="Gene3D" id="3.30.40.10">
    <property type="entry name" value="Zinc/RING finger domain, C3HC4 (zinc finger)"/>
    <property type="match status" value="1"/>
</dbReference>
<sequence length="730" mass="81694">MEAISDFMIMVSTNTDLIHLKSRIIETAFNIPEEKRQPTMLRALNYYKNTYQRAVDEGIKSGAYRPSTPSNIIPKKMTFDVFTILSHKNWSDLCAYIVLHLLENPDFQEIWYTPNLCFYLAKYGGIGTEQVDRARRWVVFQNKIAMEERERQKPALLENLKAKAQENLKTFGKSFGLVTSASDSPAEASVSRPQTAEARDTSVPDFLCCTICTEAYDEELRRPLILSPCGHTFCATCLTERNIGVCWVCNQRIEGMLRNFEVQRAIDAHQGPNRPSLPVDQRREAQIEAPTPKPPSSPPLSVQKEDTAEQITAPASPPPPVPAPRVTKPTLSKKNSIDKPEATSDEVLEELLGGGKELNQRGIRLQPARVGQLCIVSFKSEEAAKQVIDTFHDKPYPNTQNVILNITYFKKKSVQPATPARPETGSKSRPSSPARSVSHQSERPANNQNRRRPSPTRSVSAGYAGAHRGSALPPAMLMTQMPLQFHPIAPSPYMHPLPNLESCGLPYYAMPSPVPLISRQLTPEVPAAKDEKKQEAAKNKKTTTEQNKEGAAHADPRKKDAAKTPRLDKSIICIRRLPSNVTPDGLITTFFGHDLNLKQENGRPKLYLVDNYYIKGTKIMVAYLTSEDLAAKTIKTWNWKSYPGDDQKLNVEYYASADMFNLISIFHNMELGGTKITFADPPGFDFTVQPNGLKSCKVRFATKNMASLIATYYKTANYPGTDHTYHSEFC</sequence>
<evidence type="ECO:0000256" key="1">
    <source>
        <dbReference type="ARBA" id="ARBA00022723"/>
    </source>
</evidence>
<feature type="non-terminal residue" evidence="7">
    <location>
        <position position="1"/>
    </location>
</feature>
<dbReference type="EMBL" id="CATQJA010002643">
    <property type="protein sequence ID" value="CAJ0576236.1"/>
    <property type="molecule type" value="Genomic_DNA"/>
</dbReference>
<dbReference type="GO" id="GO:0008270">
    <property type="term" value="F:zinc ion binding"/>
    <property type="evidence" value="ECO:0007669"/>
    <property type="project" value="UniProtKB-KW"/>
</dbReference>
<evidence type="ECO:0000256" key="2">
    <source>
        <dbReference type="ARBA" id="ARBA00022771"/>
    </source>
</evidence>
<feature type="region of interest" description="Disordered" evidence="5">
    <location>
        <begin position="526"/>
        <end position="563"/>
    </location>
</feature>
<dbReference type="InterPro" id="IPR013083">
    <property type="entry name" value="Znf_RING/FYVE/PHD"/>
</dbReference>
<feature type="domain" description="RING-type" evidence="6">
    <location>
        <begin position="209"/>
        <end position="250"/>
    </location>
</feature>
<proteinExistence type="predicted"/>
<evidence type="ECO:0000256" key="3">
    <source>
        <dbReference type="ARBA" id="ARBA00022833"/>
    </source>
</evidence>
<dbReference type="PROSITE" id="PS00518">
    <property type="entry name" value="ZF_RING_1"/>
    <property type="match status" value="1"/>
</dbReference>
<dbReference type="SUPFAM" id="SSF57850">
    <property type="entry name" value="RING/U-box"/>
    <property type="match status" value="1"/>
</dbReference>
<keyword evidence="1" id="KW-0479">Metal-binding</keyword>
<comment type="caution">
    <text evidence="7">The sequence shown here is derived from an EMBL/GenBank/DDBJ whole genome shotgun (WGS) entry which is preliminary data.</text>
</comment>
<evidence type="ECO:0000313" key="7">
    <source>
        <dbReference type="EMBL" id="CAJ0576236.1"/>
    </source>
</evidence>
<dbReference type="SMART" id="SM00184">
    <property type="entry name" value="RING"/>
    <property type="match status" value="1"/>
</dbReference>
<keyword evidence="3" id="KW-0862">Zinc</keyword>
<dbReference type="Proteomes" id="UP001177023">
    <property type="component" value="Unassembled WGS sequence"/>
</dbReference>
<dbReference type="InterPro" id="IPR017907">
    <property type="entry name" value="Znf_RING_CS"/>
</dbReference>